<dbReference type="RefSeq" id="WP_377053230.1">
    <property type="nucleotide sequence ID" value="NZ_JBHLVZ010000067.1"/>
</dbReference>
<keyword evidence="2" id="KW-1185">Reference proteome</keyword>
<protein>
    <submittedName>
        <fullName evidence="1">Uncharacterized protein</fullName>
    </submittedName>
</protein>
<evidence type="ECO:0000313" key="1">
    <source>
        <dbReference type="EMBL" id="MFC0387610.1"/>
    </source>
</evidence>
<proteinExistence type="predicted"/>
<comment type="caution">
    <text evidence="1">The sequence shown here is derived from an EMBL/GenBank/DDBJ whole genome shotgun (WGS) entry which is preliminary data.</text>
</comment>
<dbReference type="EMBL" id="JBHLVZ010000067">
    <property type="protein sequence ID" value="MFC0387610.1"/>
    <property type="molecule type" value="Genomic_DNA"/>
</dbReference>
<evidence type="ECO:0000313" key="2">
    <source>
        <dbReference type="Proteomes" id="UP001589789"/>
    </source>
</evidence>
<reference evidence="1 2" key="1">
    <citation type="submission" date="2024-09" db="EMBL/GenBank/DDBJ databases">
        <authorList>
            <person name="Sun Q."/>
            <person name="Mori K."/>
        </authorList>
    </citation>
    <scope>NUCLEOTIDE SEQUENCE [LARGE SCALE GENOMIC DNA]</scope>
    <source>
        <strain evidence="1 2">CCM 7468</strain>
    </source>
</reference>
<dbReference type="Proteomes" id="UP001589789">
    <property type="component" value="Unassembled WGS sequence"/>
</dbReference>
<gene>
    <name evidence="1" type="ORF">ACFFIC_18975</name>
</gene>
<name>A0ABV6IY24_9PROT</name>
<sequence>METALADIPRASELDNTLAFLWEAYTFISRRCDRLGSELFRMRIMLTPVVCMRGAAAAQFFYEDDRFTR</sequence>
<dbReference type="InterPro" id="IPR036396">
    <property type="entry name" value="Cyt_P450_sf"/>
</dbReference>
<dbReference type="Gene3D" id="1.10.630.10">
    <property type="entry name" value="Cytochrome P450"/>
    <property type="match status" value="1"/>
</dbReference>
<accession>A0ABV6IY24</accession>
<organism evidence="1 2">
    <name type="scientific">Muricoccus vinaceus</name>
    <dbReference type="NCBI Taxonomy" id="424704"/>
    <lineage>
        <taxon>Bacteria</taxon>
        <taxon>Pseudomonadati</taxon>
        <taxon>Pseudomonadota</taxon>
        <taxon>Alphaproteobacteria</taxon>
        <taxon>Acetobacterales</taxon>
        <taxon>Roseomonadaceae</taxon>
        <taxon>Muricoccus</taxon>
    </lineage>
</organism>